<dbReference type="PANTHER" id="PTHR43289:SF6">
    <property type="entry name" value="SERINE_THREONINE-PROTEIN KINASE NEKL-3"/>
    <property type="match status" value="1"/>
</dbReference>
<keyword evidence="6 7" id="KW-0067">ATP-binding</keyword>
<keyword evidence="9" id="KW-0472">Membrane</keyword>
<dbReference type="Pfam" id="PF00069">
    <property type="entry name" value="Pkinase"/>
    <property type="match status" value="1"/>
</dbReference>
<evidence type="ECO:0000256" key="3">
    <source>
        <dbReference type="ARBA" id="ARBA00022679"/>
    </source>
</evidence>
<dbReference type="AlphaFoldDB" id="A0A7K1V9P5"/>
<dbReference type="InterPro" id="IPR008271">
    <property type="entry name" value="Ser/Thr_kinase_AS"/>
</dbReference>
<evidence type="ECO:0000313" key="12">
    <source>
        <dbReference type="Proteomes" id="UP000466794"/>
    </source>
</evidence>
<evidence type="ECO:0000256" key="8">
    <source>
        <dbReference type="SAM" id="MobiDB-lite"/>
    </source>
</evidence>
<dbReference type="RefSeq" id="WP_328602819.1">
    <property type="nucleotide sequence ID" value="NZ_WRPP01000012.1"/>
</dbReference>
<dbReference type="PROSITE" id="PS50011">
    <property type="entry name" value="PROTEIN_KINASE_DOM"/>
    <property type="match status" value="1"/>
</dbReference>
<evidence type="ECO:0000259" key="10">
    <source>
        <dbReference type="PROSITE" id="PS50011"/>
    </source>
</evidence>
<organism evidence="11 12">
    <name type="scientific">Nocardia terrae</name>
    <dbReference type="NCBI Taxonomy" id="2675851"/>
    <lineage>
        <taxon>Bacteria</taxon>
        <taxon>Bacillati</taxon>
        <taxon>Actinomycetota</taxon>
        <taxon>Actinomycetes</taxon>
        <taxon>Mycobacteriales</taxon>
        <taxon>Nocardiaceae</taxon>
        <taxon>Nocardia</taxon>
    </lineage>
</organism>
<dbReference type="FunFam" id="1.10.510.10:FF:000021">
    <property type="entry name" value="Serine/threonine protein kinase"/>
    <property type="match status" value="1"/>
</dbReference>
<dbReference type="GO" id="GO:0004674">
    <property type="term" value="F:protein serine/threonine kinase activity"/>
    <property type="evidence" value="ECO:0007669"/>
    <property type="project" value="UniProtKB-KW"/>
</dbReference>
<feature type="domain" description="Protein kinase" evidence="10">
    <location>
        <begin position="9"/>
        <end position="269"/>
    </location>
</feature>
<dbReference type="InterPro" id="IPR017441">
    <property type="entry name" value="Protein_kinase_ATP_BS"/>
</dbReference>
<comment type="caution">
    <text evidence="11">The sequence shown here is derived from an EMBL/GenBank/DDBJ whole genome shotgun (WGS) entry which is preliminary data.</text>
</comment>
<dbReference type="PANTHER" id="PTHR43289">
    <property type="entry name" value="MITOGEN-ACTIVATED PROTEIN KINASE KINASE KINASE 20-RELATED"/>
    <property type="match status" value="1"/>
</dbReference>
<dbReference type="InterPro" id="IPR011009">
    <property type="entry name" value="Kinase-like_dom_sf"/>
</dbReference>
<feature type="region of interest" description="Disordered" evidence="8">
    <location>
        <begin position="349"/>
        <end position="387"/>
    </location>
</feature>
<evidence type="ECO:0000256" key="6">
    <source>
        <dbReference type="ARBA" id="ARBA00022840"/>
    </source>
</evidence>
<dbReference type="InterPro" id="IPR000719">
    <property type="entry name" value="Prot_kinase_dom"/>
</dbReference>
<keyword evidence="2" id="KW-0723">Serine/threonine-protein kinase</keyword>
<protein>
    <recommendedName>
        <fullName evidence="1">non-specific serine/threonine protein kinase</fullName>
        <ecNumber evidence="1">2.7.11.1</ecNumber>
    </recommendedName>
</protein>
<feature type="binding site" evidence="7">
    <location>
        <position position="38"/>
    </location>
    <ligand>
        <name>ATP</name>
        <dbReference type="ChEBI" id="CHEBI:30616"/>
    </ligand>
</feature>
<dbReference type="Gene3D" id="3.30.200.20">
    <property type="entry name" value="Phosphorylase Kinase, domain 1"/>
    <property type="match status" value="1"/>
</dbReference>
<dbReference type="CDD" id="cd14014">
    <property type="entry name" value="STKc_PknB_like"/>
    <property type="match status" value="1"/>
</dbReference>
<evidence type="ECO:0000256" key="7">
    <source>
        <dbReference type="PROSITE-ProRule" id="PRU10141"/>
    </source>
</evidence>
<dbReference type="PROSITE" id="PS00107">
    <property type="entry name" value="PROTEIN_KINASE_ATP"/>
    <property type="match status" value="1"/>
</dbReference>
<keyword evidence="5 11" id="KW-0418">Kinase</keyword>
<feature type="transmembrane region" description="Helical" evidence="9">
    <location>
        <begin position="323"/>
        <end position="345"/>
    </location>
</feature>
<reference evidence="11 12" key="1">
    <citation type="submission" date="2019-12" db="EMBL/GenBank/DDBJ databases">
        <title>Nocardia sp. nov. ET3-3 isolated from soil.</title>
        <authorList>
            <person name="Kanchanasin P."/>
            <person name="Tanasupawat S."/>
            <person name="Yuki M."/>
            <person name="Kudo T."/>
        </authorList>
    </citation>
    <scope>NUCLEOTIDE SEQUENCE [LARGE SCALE GENOMIC DNA]</scope>
    <source>
        <strain evidence="11 12">ET3-3</strain>
    </source>
</reference>
<evidence type="ECO:0000256" key="2">
    <source>
        <dbReference type="ARBA" id="ARBA00022527"/>
    </source>
</evidence>
<name>A0A7K1V9P5_9NOCA</name>
<proteinExistence type="predicted"/>
<keyword evidence="3" id="KW-0808">Transferase</keyword>
<evidence type="ECO:0000256" key="1">
    <source>
        <dbReference type="ARBA" id="ARBA00012513"/>
    </source>
</evidence>
<dbReference type="GO" id="GO:0005524">
    <property type="term" value="F:ATP binding"/>
    <property type="evidence" value="ECO:0007669"/>
    <property type="project" value="UniProtKB-UniRule"/>
</dbReference>
<keyword evidence="9" id="KW-0812">Transmembrane</keyword>
<dbReference type="EMBL" id="WRPP01000012">
    <property type="protein sequence ID" value="MVU83221.1"/>
    <property type="molecule type" value="Genomic_DNA"/>
</dbReference>
<keyword evidence="9" id="KW-1133">Transmembrane helix</keyword>
<feature type="compositionally biased region" description="Low complexity" evidence="8">
    <location>
        <begin position="352"/>
        <end position="376"/>
    </location>
</feature>
<keyword evidence="4 7" id="KW-0547">Nucleotide-binding</keyword>
<feature type="compositionally biased region" description="Polar residues" evidence="8">
    <location>
        <begin position="285"/>
        <end position="296"/>
    </location>
</feature>
<keyword evidence="12" id="KW-1185">Reference proteome</keyword>
<evidence type="ECO:0000256" key="5">
    <source>
        <dbReference type="ARBA" id="ARBA00022777"/>
    </source>
</evidence>
<dbReference type="Gene3D" id="1.10.510.10">
    <property type="entry name" value="Transferase(Phosphotransferase) domain 1"/>
    <property type="match status" value="1"/>
</dbReference>
<dbReference type="Proteomes" id="UP000466794">
    <property type="component" value="Unassembled WGS sequence"/>
</dbReference>
<dbReference type="SMART" id="SM00220">
    <property type="entry name" value="S_TKc"/>
    <property type="match status" value="1"/>
</dbReference>
<evidence type="ECO:0000256" key="4">
    <source>
        <dbReference type="ARBA" id="ARBA00022741"/>
    </source>
</evidence>
<accession>A0A7K1V9P5</accession>
<gene>
    <name evidence="11" type="ORF">GPX89_39025</name>
</gene>
<dbReference type="PROSITE" id="PS00108">
    <property type="entry name" value="PROTEIN_KINASE_ST"/>
    <property type="match status" value="1"/>
</dbReference>
<sequence length="494" mass="52354">MEESRFGRYRLLGELGAGGMGQVYRAYDTEKNRVVALKVLPPGLAHDPVYRTRFRREAQAAARLNEPHVIPIHDYGEIEGRLFLDMRLVEGVDLASRLATDGPLSAMVAVSVVTQVAAALDAAHRAGLVHRDVKPSNILTTTDDFAYLIDFGIARSGDDTSVTTGGAAVGTFTYMAPERLEHGDCDGRADVYSLACVLFECLTGSKPFSGASVERQIAAHISAPPPRPSAERGSIPAAFDSVTAGGMAKDPGARFPSAGALAAAARAALTGEEAPTAPVVANGAPAQSNPPRTTEYTDPPRSAETVVSVRFAEPDPARRSLRALVWAASMAVAAIVAVTLVTGLLRQPDNHSSSAAPHSASALTSATKSAPTGTPGPTSPVPILSTPITPVTENGLSDYIRQYYQLLPGNTLGTWWWLTVRYQGVLGGYDAYRNYWGTVDSVTVRDVSADVSELTVTYRLTLHFTDGRSQTETRRAQVVALGGGYLIDSSETVS</sequence>
<evidence type="ECO:0000256" key="9">
    <source>
        <dbReference type="SAM" id="Phobius"/>
    </source>
</evidence>
<dbReference type="SUPFAM" id="SSF56112">
    <property type="entry name" value="Protein kinase-like (PK-like)"/>
    <property type="match status" value="1"/>
</dbReference>
<feature type="region of interest" description="Disordered" evidence="8">
    <location>
        <begin position="274"/>
        <end position="303"/>
    </location>
</feature>
<dbReference type="FunFam" id="3.30.200.20:FF:000348">
    <property type="entry name" value="Serine/threonine protein kinase"/>
    <property type="match status" value="1"/>
</dbReference>
<dbReference type="EC" id="2.7.11.1" evidence="1"/>
<evidence type="ECO:0000313" key="11">
    <source>
        <dbReference type="EMBL" id="MVU83221.1"/>
    </source>
</evidence>